<dbReference type="InterPro" id="IPR025346">
    <property type="entry name" value="DUF4250"/>
</dbReference>
<dbReference type="OrthoDB" id="6197979at2"/>
<dbReference type="RefSeq" id="WP_133039954.1">
    <property type="nucleotide sequence ID" value="NZ_BMXW01000011.1"/>
</dbReference>
<organism evidence="1 2">
    <name type="scientific">Shewanella fodinae</name>
    <dbReference type="NCBI Taxonomy" id="552357"/>
    <lineage>
        <taxon>Bacteria</taxon>
        <taxon>Pseudomonadati</taxon>
        <taxon>Pseudomonadota</taxon>
        <taxon>Gammaproteobacteria</taxon>
        <taxon>Alteromonadales</taxon>
        <taxon>Shewanellaceae</taxon>
        <taxon>Shewanella</taxon>
    </lineage>
</organism>
<dbReference type="Proteomes" id="UP000294832">
    <property type="component" value="Unassembled WGS sequence"/>
</dbReference>
<evidence type="ECO:0000313" key="2">
    <source>
        <dbReference type="Proteomes" id="UP000294832"/>
    </source>
</evidence>
<evidence type="ECO:0000313" key="1">
    <source>
        <dbReference type="EMBL" id="TCN81048.1"/>
    </source>
</evidence>
<reference evidence="1 2" key="1">
    <citation type="submission" date="2019-03" db="EMBL/GenBank/DDBJ databases">
        <title>Freshwater and sediment microbial communities from various areas in North America, analyzing microbe dynamics in response to fracking.</title>
        <authorList>
            <person name="Lamendella R."/>
        </authorList>
    </citation>
    <scope>NUCLEOTIDE SEQUENCE [LARGE SCALE GENOMIC DNA]</scope>
    <source>
        <strain evidence="1 2">74A</strain>
    </source>
</reference>
<keyword evidence="2" id="KW-1185">Reference proteome</keyword>
<protein>
    <submittedName>
        <fullName evidence="1">Uncharacterized protein DUF4250</fullName>
    </submittedName>
</protein>
<dbReference type="AlphaFoldDB" id="A0A4R2F7V1"/>
<proteinExistence type="predicted"/>
<accession>A0A4R2F7V1</accession>
<name>A0A4R2F7V1_9GAMM</name>
<sequence length="65" mass="7737">MQDLQQLPAEILLGIVNEKLRLHCQDKQALLYELDLSPQLLEQKLNQFGYEYDMVSNQYRKVRDV</sequence>
<gene>
    <name evidence="1" type="ORF">EDC91_12717</name>
</gene>
<dbReference type="Pfam" id="PF14056">
    <property type="entry name" value="DUF4250"/>
    <property type="match status" value="1"/>
</dbReference>
<comment type="caution">
    <text evidence="1">The sequence shown here is derived from an EMBL/GenBank/DDBJ whole genome shotgun (WGS) entry which is preliminary data.</text>
</comment>
<dbReference type="EMBL" id="SLWF01000027">
    <property type="protein sequence ID" value="TCN81048.1"/>
    <property type="molecule type" value="Genomic_DNA"/>
</dbReference>